<keyword evidence="1" id="KW-0227">DNA damage</keyword>
<keyword evidence="3" id="KW-0808">Transferase</keyword>
<evidence type="ECO:0000259" key="2">
    <source>
        <dbReference type="Pfam" id="PF01035"/>
    </source>
</evidence>
<dbReference type="CDD" id="cd06445">
    <property type="entry name" value="ATase"/>
    <property type="match status" value="1"/>
</dbReference>
<name>A0A2C5WYC1_9PEZI</name>
<dbReference type="PANTHER" id="PTHR42942:SF1">
    <property type="entry name" value="ALKYLTRANSFERASE-LIKE PROTEIN 1"/>
    <property type="match status" value="1"/>
</dbReference>
<sequence>MPFSDELREFFYIVWEAVQTIPEGKITSYGHIASMVGSPTRSRQVGLALKNLPTNPELEFNTQNVPWHRVVNAAGKISARAREGACRAQADALRQEGVQVDTTEMGEFKLSFSRYGWFPTSM</sequence>
<keyword evidence="4" id="KW-1185">Reference proteome</keyword>
<dbReference type="PANTHER" id="PTHR42942">
    <property type="entry name" value="6-O-METHYLGUANINE DNA METHYLTRANSFERASE"/>
    <property type="match status" value="1"/>
</dbReference>
<evidence type="ECO:0000313" key="3">
    <source>
        <dbReference type="EMBL" id="PHH50742.1"/>
    </source>
</evidence>
<dbReference type="Pfam" id="PF01035">
    <property type="entry name" value="DNA_binding_1"/>
    <property type="match status" value="1"/>
</dbReference>
<evidence type="ECO:0000256" key="1">
    <source>
        <dbReference type="ARBA" id="ARBA00022763"/>
    </source>
</evidence>
<reference evidence="3 4" key="1">
    <citation type="journal article" date="2013" name="Fungal Biol.">
        <title>Analysis of microsatellite markers in the genome of the plant pathogen Ceratocystis fimbriata.</title>
        <authorList>
            <person name="Simpson M.C."/>
            <person name="Wilken P.M."/>
            <person name="Coetzee M.P."/>
            <person name="Wingfield M.J."/>
            <person name="Wingfield B.D."/>
        </authorList>
    </citation>
    <scope>NUCLEOTIDE SEQUENCE [LARGE SCALE GENOMIC DNA]</scope>
    <source>
        <strain evidence="3 4">CBS 114723</strain>
    </source>
</reference>
<dbReference type="InterPro" id="IPR036217">
    <property type="entry name" value="MethylDNA_cys_MeTrfase_DNAb"/>
</dbReference>
<reference evidence="3 4" key="2">
    <citation type="journal article" date="2013" name="IMA Fungus">
        <title>IMA Genome-F 1: Ceratocystis fimbriata: Draft nuclear genome sequence for the plant pathogen, Ceratocystis fimbriata.</title>
        <authorList>
            <person name="Wilken P.M."/>
            <person name="Steenkamp E.T."/>
            <person name="Wingfield M.J."/>
            <person name="de Beer Z.W."/>
            <person name="Wingfield B.D."/>
        </authorList>
    </citation>
    <scope>NUCLEOTIDE SEQUENCE [LARGE SCALE GENOMIC DNA]</scope>
    <source>
        <strain evidence="3 4">CBS 114723</strain>
    </source>
</reference>
<gene>
    <name evidence="3" type="primary">atl1</name>
    <name evidence="3" type="ORF">CFIMG_004755RA</name>
</gene>
<proteinExistence type="predicted"/>
<dbReference type="InterPro" id="IPR014048">
    <property type="entry name" value="MethylDNA_cys_MeTrfase_DNA-bd"/>
</dbReference>
<dbReference type="AlphaFoldDB" id="A0A2C5WYC1"/>
<dbReference type="GO" id="GO:0016740">
    <property type="term" value="F:transferase activity"/>
    <property type="evidence" value="ECO:0007669"/>
    <property type="project" value="UniProtKB-KW"/>
</dbReference>
<dbReference type="OrthoDB" id="2548197at2759"/>
<accession>A0A2C5WYC1</accession>
<dbReference type="SUPFAM" id="SSF46767">
    <property type="entry name" value="Methylated DNA-protein cysteine methyltransferase, C-terminal domain"/>
    <property type="match status" value="1"/>
</dbReference>
<dbReference type="GO" id="GO:0006281">
    <property type="term" value="P:DNA repair"/>
    <property type="evidence" value="ECO:0007669"/>
    <property type="project" value="InterPro"/>
</dbReference>
<feature type="domain" description="Methylated-DNA-[protein]-cysteine S-methyltransferase DNA binding" evidence="2">
    <location>
        <begin position="10"/>
        <end position="98"/>
    </location>
</feature>
<evidence type="ECO:0000313" key="4">
    <source>
        <dbReference type="Proteomes" id="UP000222788"/>
    </source>
</evidence>
<organism evidence="3 4">
    <name type="scientific">Ceratocystis fimbriata CBS 114723</name>
    <dbReference type="NCBI Taxonomy" id="1035309"/>
    <lineage>
        <taxon>Eukaryota</taxon>
        <taxon>Fungi</taxon>
        <taxon>Dikarya</taxon>
        <taxon>Ascomycota</taxon>
        <taxon>Pezizomycotina</taxon>
        <taxon>Sordariomycetes</taxon>
        <taxon>Hypocreomycetidae</taxon>
        <taxon>Microascales</taxon>
        <taxon>Ceratocystidaceae</taxon>
        <taxon>Ceratocystis</taxon>
    </lineage>
</organism>
<dbReference type="EMBL" id="APWK03000114">
    <property type="protein sequence ID" value="PHH50742.1"/>
    <property type="molecule type" value="Genomic_DNA"/>
</dbReference>
<dbReference type="InterPro" id="IPR036388">
    <property type="entry name" value="WH-like_DNA-bd_sf"/>
</dbReference>
<dbReference type="Gene3D" id="1.10.10.10">
    <property type="entry name" value="Winged helix-like DNA-binding domain superfamily/Winged helix DNA-binding domain"/>
    <property type="match status" value="1"/>
</dbReference>
<protein>
    <submittedName>
        <fullName evidence="3">Alkyltransferase-like protein 1</fullName>
    </submittedName>
</protein>
<dbReference type="Proteomes" id="UP000222788">
    <property type="component" value="Unassembled WGS sequence"/>
</dbReference>
<comment type="caution">
    <text evidence="3">The sequence shown here is derived from an EMBL/GenBank/DDBJ whole genome shotgun (WGS) entry which is preliminary data.</text>
</comment>
<dbReference type="InterPro" id="IPR052520">
    <property type="entry name" value="ATL_DNA_repair"/>
</dbReference>
<dbReference type="STRING" id="1035309.A0A2C5WYC1"/>
<feature type="non-terminal residue" evidence="3">
    <location>
        <position position="122"/>
    </location>
</feature>